<keyword evidence="1" id="KW-0472">Membrane</keyword>
<sequence length="115" mass="13053">MSKRVRRFPSFSNNNLASPKMRICAHALAWPYPSDSNKATFVSHTITTHAYQLAATTLPAHLLPSPARSPLYFSLCHSYQYSLRLNQLLVFCFTIVVSSYSNSYELMTAIIVFIF</sequence>
<evidence type="ECO:0000313" key="3">
    <source>
        <dbReference type="Proteomes" id="UP000321570"/>
    </source>
</evidence>
<reference evidence="2 3" key="1">
    <citation type="submission" date="2019-07" db="EMBL/GenBank/DDBJ databases">
        <authorList>
            <person name="Jastrzebski P J."/>
            <person name="Paukszto L."/>
            <person name="Jastrzebski P J."/>
        </authorList>
    </citation>
    <scope>NUCLEOTIDE SEQUENCE [LARGE SCALE GENOMIC DNA]</scope>
    <source>
        <strain evidence="2 3">WMS-il1</strain>
    </source>
</reference>
<name>A0A564ZA72_HYMDI</name>
<accession>A0A564ZA72</accession>
<organism evidence="2 3">
    <name type="scientific">Hymenolepis diminuta</name>
    <name type="common">Rat tapeworm</name>
    <dbReference type="NCBI Taxonomy" id="6216"/>
    <lineage>
        <taxon>Eukaryota</taxon>
        <taxon>Metazoa</taxon>
        <taxon>Spiralia</taxon>
        <taxon>Lophotrochozoa</taxon>
        <taxon>Platyhelminthes</taxon>
        <taxon>Cestoda</taxon>
        <taxon>Eucestoda</taxon>
        <taxon>Cyclophyllidea</taxon>
        <taxon>Hymenolepididae</taxon>
        <taxon>Hymenolepis</taxon>
    </lineage>
</organism>
<feature type="transmembrane region" description="Helical" evidence="1">
    <location>
        <begin position="88"/>
        <end position="114"/>
    </location>
</feature>
<gene>
    <name evidence="2" type="ORF">WMSIL1_LOCUS13610</name>
</gene>
<evidence type="ECO:0000256" key="1">
    <source>
        <dbReference type="SAM" id="Phobius"/>
    </source>
</evidence>
<keyword evidence="1" id="KW-0812">Transmembrane</keyword>
<dbReference type="Proteomes" id="UP000321570">
    <property type="component" value="Unassembled WGS sequence"/>
</dbReference>
<proteinExistence type="predicted"/>
<dbReference type="EMBL" id="CABIJS010000697">
    <property type="protein sequence ID" value="VUZ55778.1"/>
    <property type="molecule type" value="Genomic_DNA"/>
</dbReference>
<protein>
    <submittedName>
        <fullName evidence="2">Uncharacterized protein</fullName>
    </submittedName>
</protein>
<evidence type="ECO:0000313" key="2">
    <source>
        <dbReference type="EMBL" id="VUZ55778.1"/>
    </source>
</evidence>
<keyword evidence="3" id="KW-1185">Reference proteome</keyword>
<keyword evidence="1" id="KW-1133">Transmembrane helix</keyword>
<dbReference type="AlphaFoldDB" id="A0A564ZA72"/>